<proteinExistence type="predicted"/>
<feature type="transmembrane region" description="Helical" evidence="1">
    <location>
        <begin position="12"/>
        <end position="31"/>
    </location>
</feature>
<evidence type="ECO:0000313" key="2">
    <source>
        <dbReference type="EMBL" id="OGF78675.1"/>
    </source>
</evidence>
<organism evidence="2 3">
    <name type="scientific">Candidatus Giovannonibacteria bacterium RIFCSPHIGHO2_02_43_13</name>
    <dbReference type="NCBI Taxonomy" id="1798330"/>
    <lineage>
        <taxon>Bacteria</taxon>
        <taxon>Candidatus Giovannoniibacteriota</taxon>
    </lineage>
</organism>
<sequence>MKKFMTIKSYFQLGTVFLVITFLALMVGVDLRRAYEFYIFIGTPLALSMIFFIIGSLRYFKK</sequence>
<dbReference type="AlphaFoldDB" id="A0A1F5WSQ8"/>
<gene>
    <name evidence="2" type="ORF">A2W54_02725</name>
</gene>
<comment type="caution">
    <text evidence="2">The sequence shown here is derived from an EMBL/GenBank/DDBJ whole genome shotgun (WGS) entry which is preliminary data.</text>
</comment>
<evidence type="ECO:0000256" key="1">
    <source>
        <dbReference type="SAM" id="Phobius"/>
    </source>
</evidence>
<keyword evidence="1" id="KW-0812">Transmembrane</keyword>
<reference evidence="2 3" key="1">
    <citation type="journal article" date="2016" name="Nat. Commun.">
        <title>Thousands of microbial genomes shed light on interconnected biogeochemical processes in an aquifer system.</title>
        <authorList>
            <person name="Anantharaman K."/>
            <person name="Brown C.T."/>
            <person name="Hug L.A."/>
            <person name="Sharon I."/>
            <person name="Castelle C.J."/>
            <person name="Probst A.J."/>
            <person name="Thomas B.C."/>
            <person name="Singh A."/>
            <person name="Wilkins M.J."/>
            <person name="Karaoz U."/>
            <person name="Brodie E.L."/>
            <person name="Williams K.H."/>
            <person name="Hubbard S.S."/>
            <person name="Banfield J.F."/>
        </authorList>
    </citation>
    <scope>NUCLEOTIDE SEQUENCE [LARGE SCALE GENOMIC DNA]</scope>
</reference>
<protein>
    <submittedName>
        <fullName evidence="2">Uncharacterized protein</fullName>
    </submittedName>
</protein>
<dbReference type="EMBL" id="MFHI01000022">
    <property type="protein sequence ID" value="OGF78675.1"/>
    <property type="molecule type" value="Genomic_DNA"/>
</dbReference>
<keyword evidence="1" id="KW-1133">Transmembrane helix</keyword>
<name>A0A1F5WSQ8_9BACT</name>
<dbReference type="Proteomes" id="UP000178425">
    <property type="component" value="Unassembled WGS sequence"/>
</dbReference>
<keyword evidence="1" id="KW-0472">Membrane</keyword>
<feature type="transmembrane region" description="Helical" evidence="1">
    <location>
        <begin position="37"/>
        <end position="60"/>
    </location>
</feature>
<accession>A0A1F5WSQ8</accession>
<evidence type="ECO:0000313" key="3">
    <source>
        <dbReference type="Proteomes" id="UP000178425"/>
    </source>
</evidence>